<dbReference type="EMBL" id="FBVY01000014">
    <property type="protein sequence ID" value="CUW92151.1"/>
    <property type="molecule type" value="Genomic_DNA"/>
</dbReference>
<reference evidence="2 3" key="1">
    <citation type="submission" date="2016-01" db="EMBL/GenBank/DDBJ databases">
        <authorList>
            <person name="Regsiter A."/>
            <person name="william w."/>
        </authorList>
    </citation>
    <scope>NUCLEOTIDE SEQUENCE [LARGE SCALE GENOMIC DNA]</scope>
    <source>
        <strain evidence="2 3">CFBP 5494</strain>
    </source>
</reference>
<dbReference type="Proteomes" id="UP000191933">
    <property type="component" value="Unassembled WGS sequence"/>
</dbReference>
<gene>
    <name evidence="2" type="ORF">AGR2A_Cc30210</name>
</gene>
<comment type="caution">
    <text evidence="2">The sequence shown here is derived from an EMBL/GenBank/DDBJ whole genome shotgun (WGS) entry which is preliminary data.</text>
</comment>
<keyword evidence="3" id="KW-1185">Reference proteome</keyword>
<organism evidence="2 3">
    <name type="scientific">Agrobacterium genomosp. 2 str. CFBP 5494</name>
    <dbReference type="NCBI Taxonomy" id="1183436"/>
    <lineage>
        <taxon>Bacteria</taxon>
        <taxon>Pseudomonadati</taxon>
        <taxon>Pseudomonadota</taxon>
        <taxon>Alphaproteobacteria</taxon>
        <taxon>Hyphomicrobiales</taxon>
        <taxon>Rhizobiaceae</taxon>
        <taxon>Rhizobium/Agrobacterium group</taxon>
        <taxon>Agrobacterium</taxon>
        <taxon>Agrobacterium tumefaciens complex</taxon>
    </lineage>
</organism>
<accession>A0A9W5B1G3</accession>
<protein>
    <recommendedName>
        <fullName evidence="4">GIY-YIG domain-containing protein</fullName>
    </recommendedName>
</protein>
<evidence type="ECO:0000313" key="3">
    <source>
        <dbReference type="Proteomes" id="UP000191933"/>
    </source>
</evidence>
<evidence type="ECO:0008006" key="4">
    <source>
        <dbReference type="Google" id="ProtNLM"/>
    </source>
</evidence>
<feature type="region of interest" description="Disordered" evidence="1">
    <location>
        <begin position="1"/>
        <end position="20"/>
    </location>
</feature>
<dbReference type="CDD" id="cd00448">
    <property type="entry name" value="YjgF_YER057c_UK114_family"/>
    <property type="match status" value="1"/>
</dbReference>
<dbReference type="RefSeq" id="WP_072493930.1">
    <property type="nucleotide sequence ID" value="NZ_LT009718.1"/>
</dbReference>
<evidence type="ECO:0000256" key="1">
    <source>
        <dbReference type="SAM" id="MobiDB-lite"/>
    </source>
</evidence>
<evidence type="ECO:0000313" key="2">
    <source>
        <dbReference type="EMBL" id="CUW92151.1"/>
    </source>
</evidence>
<dbReference type="AlphaFoldDB" id="A0A9W5B1G3"/>
<proteinExistence type="predicted"/>
<sequence>MCTQTKQDDQTPSNATTTASLHRLTLPGQMLQRGFWLYVWRVQTPKGERLYVGRTGDSSSPHATAPYTRMGQHLGFSKAANSLRRLLTEAGVEPESCGQFDLISYGPIFSEIGMTKDQLRADQMLLHTPVRDQMAALEKKLRDALAAAGYSVLNVVHSKKQCDAAQWEAVRNVFTEHFPSLGRFDP</sequence>
<name>A0A9W5B1G3_9HYPH</name>